<dbReference type="GO" id="GO:0032259">
    <property type="term" value="P:methylation"/>
    <property type="evidence" value="ECO:0007669"/>
    <property type="project" value="UniProtKB-KW"/>
</dbReference>
<organism evidence="6 7">
    <name type="scientific">Devosia insulae DS-56</name>
    <dbReference type="NCBI Taxonomy" id="1116389"/>
    <lineage>
        <taxon>Bacteria</taxon>
        <taxon>Pseudomonadati</taxon>
        <taxon>Pseudomonadota</taxon>
        <taxon>Alphaproteobacteria</taxon>
        <taxon>Hyphomicrobiales</taxon>
        <taxon>Devosiaceae</taxon>
        <taxon>Devosia</taxon>
    </lineage>
</organism>
<dbReference type="RefSeq" id="WP_069910549.1">
    <property type="nucleotide sequence ID" value="NZ_LAJE02000222.1"/>
</dbReference>
<reference evidence="6 7" key="1">
    <citation type="journal article" date="2015" name="Genome Announc.">
        <title>Genome Assemblies of Three Soil-Associated Devosia species: D. insulae, D. limi, and D. soli.</title>
        <authorList>
            <person name="Hassan Y.I."/>
            <person name="Lepp D."/>
            <person name="Zhou T."/>
        </authorList>
    </citation>
    <scope>NUCLEOTIDE SEQUENCE [LARGE SCALE GENOMIC DNA]</scope>
    <source>
        <strain evidence="6 7">DS-56</strain>
    </source>
</reference>
<dbReference type="Gene3D" id="1.20.120.1630">
    <property type="match status" value="1"/>
</dbReference>
<dbReference type="OrthoDB" id="9789029at2"/>
<dbReference type="GO" id="GO:0008168">
    <property type="term" value="F:methyltransferase activity"/>
    <property type="evidence" value="ECO:0007669"/>
    <property type="project" value="UniProtKB-KW"/>
</dbReference>
<dbReference type="AlphaFoldDB" id="A0A1E5XNW8"/>
<evidence type="ECO:0000256" key="5">
    <source>
        <dbReference type="SAM" id="Phobius"/>
    </source>
</evidence>
<dbReference type="GO" id="GO:0012505">
    <property type="term" value="C:endomembrane system"/>
    <property type="evidence" value="ECO:0007669"/>
    <property type="project" value="UniProtKB-SubCell"/>
</dbReference>
<name>A0A1E5XNW8_9HYPH</name>
<dbReference type="EMBL" id="LAJE02000222">
    <property type="protein sequence ID" value="OEO30204.1"/>
    <property type="molecule type" value="Genomic_DNA"/>
</dbReference>
<dbReference type="InterPro" id="IPR052527">
    <property type="entry name" value="Metal_cation-efflux_comp"/>
</dbReference>
<keyword evidence="6" id="KW-0808">Transferase</keyword>
<comment type="subcellular location">
    <subcellularLocation>
        <location evidence="1">Endomembrane system</location>
        <topology evidence="1">Multi-pass membrane protein</topology>
    </subcellularLocation>
</comment>
<keyword evidence="4 5" id="KW-0472">Membrane</keyword>
<proteinExistence type="predicted"/>
<evidence type="ECO:0000256" key="4">
    <source>
        <dbReference type="ARBA" id="ARBA00023136"/>
    </source>
</evidence>
<protein>
    <submittedName>
        <fullName evidence="6">S-isoprenylcysteine methyltransferase</fullName>
    </submittedName>
</protein>
<accession>A0A1E5XNW8</accession>
<comment type="caution">
    <text evidence="6">The sequence shown here is derived from an EMBL/GenBank/DDBJ whole genome shotgun (WGS) entry which is preliminary data.</text>
</comment>
<dbReference type="PROSITE" id="PS50244">
    <property type="entry name" value="S5A_REDUCTASE"/>
    <property type="match status" value="1"/>
</dbReference>
<gene>
    <name evidence="6" type="ORF">VW23_022410</name>
</gene>
<dbReference type="InterPro" id="IPR007318">
    <property type="entry name" value="Phopholipid_MeTrfase"/>
</dbReference>
<evidence type="ECO:0000256" key="2">
    <source>
        <dbReference type="ARBA" id="ARBA00022692"/>
    </source>
</evidence>
<feature type="transmembrane region" description="Helical" evidence="5">
    <location>
        <begin position="63"/>
        <end position="83"/>
    </location>
</feature>
<keyword evidence="2 5" id="KW-0812">Transmembrane</keyword>
<keyword evidence="6" id="KW-0489">Methyltransferase</keyword>
<evidence type="ECO:0000256" key="3">
    <source>
        <dbReference type="ARBA" id="ARBA00022989"/>
    </source>
</evidence>
<feature type="transmembrane region" description="Helical" evidence="5">
    <location>
        <begin position="135"/>
        <end position="153"/>
    </location>
</feature>
<keyword evidence="3 5" id="KW-1133">Transmembrane helix</keyword>
<evidence type="ECO:0000313" key="6">
    <source>
        <dbReference type="EMBL" id="OEO30204.1"/>
    </source>
</evidence>
<feature type="transmembrane region" description="Helical" evidence="5">
    <location>
        <begin position="36"/>
        <end position="57"/>
    </location>
</feature>
<dbReference type="Pfam" id="PF04191">
    <property type="entry name" value="PEMT"/>
    <property type="match status" value="1"/>
</dbReference>
<dbReference type="PANTHER" id="PTHR43847:SF1">
    <property type="entry name" value="BLL3993 PROTEIN"/>
    <property type="match status" value="1"/>
</dbReference>
<dbReference type="PANTHER" id="PTHR43847">
    <property type="entry name" value="BLL3993 PROTEIN"/>
    <property type="match status" value="1"/>
</dbReference>
<keyword evidence="7" id="KW-1185">Reference proteome</keyword>
<evidence type="ECO:0000256" key="1">
    <source>
        <dbReference type="ARBA" id="ARBA00004127"/>
    </source>
</evidence>
<evidence type="ECO:0000313" key="7">
    <source>
        <dbReference type="Proteomes" id="UP000095463"/>
    </source>
</evidence>
<sequence>MDLVLDLIVSVVSVAVIAQYSWSLKAHFNSPKMPTGTVVISVVVLTTAAIYLTLLWIETQPVLALSIGLVVECLALWLFWAAIKASRAARLKMAFDVQNPHGLVMTGPYRYLRHPFYTSYLIFWVGWAIATWSLWSVIPLAVITVIYVLAALGEERKFSRTPMAADYASYREKTGFFWPRLPGVAKG</sequence>
<dbReference type="Proteomes" id="UP000095463">
    <property type="component" value="Unassembled WGS sequence"/>
</dbReference>
<feature type="transmembrane region" description="Helical" evidence="5">
    <location>
        <begin position="6"/>
        <end position="24"/>
    </location>
</feature>